<protein>
    <submittedName>
        <fullName evidence="3">Retrotransposon protein</fullName>
    </submittedName>
</protein>
<name>A0A7E4VJY6_PANRE</name>
<organism evidence="2 3">
    <name type="scientific">Panagrellus redivivus</name>
    <name type="common">Microworm</name>
    <dbReference type="NCBI Taxonomy" id="6233"/>
    <lineage>
        <taxon>Eukaryota</taxon>
        <taxon>Metazoa</taxon>
        <taxon>Ecdysozoa</taxon>
        <taxon>Nematoda</taxon>
        <taxon>Chromadorea</taxon>
        <taxon>Rhabditida</taxon>
        <taxon>Tylenchina</taxon>
        <taxon>Panagrolaimomorpha</taxon>
        <taxon>Panagrolaimoidea</taxon>
        <taxon>Panagrolaimidae</taxon>
        <taxon>Panagrellus</taxon>
    </lineage>
</organism>
<evidence type="ECO:0000313" key="2">
    <source>
        <dbReference type="Proteomes" id="UP000492821"/>
    </source>
</evidence>
<keyword evidence="2" id="KW-1185">Reference proteome</keyword>
<dbReference type="AlphaFoldDB" id="A0A7E4VJY6"/>
<proteinExistence type="predicted"/>
<feature type="region of interest" description="Disordered" evidence="1">
    <location>
        <begin position="1"/>
        <end position="33"/>
    </location>
</feature>
<evidence type="ECO:0000313" key="3">
    <source>
        <dbReference type="WBParaSite" id="Pan_g21717.t1"/>
    </source>
</evidence>
<feature type="compositionally biased region" description="Basic residues" evidence="1">
    <location>
        <begin position="24"/>
        <end position="33"/>
    </location>
</feature>
<reference evidence="3" key="2">
    <citation type="submission" date="2020-10" db="UniProtKB">
        <authorList>
            <consortium name="WormBaseParasite"/>
        </authorList>
    </citation>
    <scope>IDENTIFICATION</scope>
</reference>
<accession>A0A7E4VJY6</accession>
<reference evidence="2" key="1">
    <citation type="journal article" date="2013" name="Genetics">
        <title>The draft genome and transcriptome of Panagrellus redivivus are shaped by the harsh demands of a free-living lifestyle.</title>
        <authorList>
            <person name="Srinivasan J."/>
            <person name="Dillman A.R."/>
            <person name="Macchietto M.G."/>
            <person name="Heikkinen L."/>
            <person name="Lakso M."/>
            <person name="Fracchia K.M."/>
            <person name="Antoshechkin I."/>
            <person name="Mortazavi A."/>
            <person name="Wong G."/>
            <person name="Sternberg P.W."/>
        </authorList>
    </citation>
    <scope>NUCLEOTIDE SEQUENCE [LARGE SCALE GENOMIC DNA]</scope>
    <source>
        <strain evidence="2">MT8872</strain>
    </source>
</reference>
<feature type="compositionally biased region" description="Polar residues" evidence="1">
    <location>
        <begin position="1"/>
        <end position="13"/>
    </location>
</feature>
<sequence length="89" mass="10164">MLVETQQSINAASTLDVESEERRKAIKNWPKQKKTSTSFGRIEGVVLVVDMHKSPKVKRREIREEWDLGCDASWPWQGEDGSKYGNVGM</sequence>
<evidence type="ECO:0000256" key="1">
    <source>
        <dbReference type="SAM" id="MobiDB-lite"/>
    </source>
</evidence>
<dbReference type="WBParaSite" id="Pan_g21717.t1">
    <property type="protein sequence ID" value="Pan_g21717.t1"/>
    <property type="gene ID" value="Pan_g21717"/>
</dbReference>
<dbReference type="Proteomes" id="UP000492821">
    <property type="component" value="Unassembled WGS sequence"/>
</dbReference>